<gene>
    <name evidence="3" type="ORF">GA0074694_4501</name>
</gene>
<dbReference type="EMBL" id="FMHU01000002">
    <property type="protein sequence ID" value="SCL26375.1"/>
    <property type="molecule type" value="Genomic_DNA"/>
</dbReference>
<dbReference type="Gene3D" id="3.20.20.30">
    <property type="entry name" value="Luciferase-like domain"/>
    <property type="match status" value="1"/>
</dbReference>
<dbReference type="GO" id="GO:0004497">
    <property type="term" value="F:monooxygenase activity"/>
    <property type="evidence" value="ECO:0007669"/>
    <property type="project" value="UniProtKB-KW"/>
</dbReference>
<dbReference type="Pfam" id="PF00296">
    <property type="entry name" value="Bac_luciferase"/>
    <property type="match status" value="1"/>
</dbReference>
<dbReference type="InterPro" id="IPR036661">
    <property type="entry name" value="Luciferase-like_sf"/>
</dbReference>
<keyword evidence="3" id="KW-0503">Monooxygenase</keyword>
<proteinExistence type="predicted"/>
<dbReference type="InterPro" id="IPR011251">
    <property type="entry name" value="Luciferase-like_dom"/>
</dbReference>
<dbReference type="STRING" id="47866.GA0074694_4501"/>
<dbReference type="SUPFAM" id="SSF51679">
    <property type="entry name" value="Bacterial luciferase-like"/>
    <property type="match status" value="1"/>
</dbReference>
<dbReference type="GO" id="GO:0016705">
    <property type="term" value="F:oxidoreductase activity, acting on paired donors, with incorporation or reduction of molecular oxygen"/>
    <property type="evidence" value="ECO:0007669"/>
    <property type="project" value="InterPro"/>
</dbReference>
<sequence length="413" mass="44657">MSERPSVTDLNRRLAALSPERRAALEQAMRARAVSLPPELAASPTRATAARPGRRRRPTSRMAFSLFFFSGDGSTRDGEKYRLLLDCARFADERGFAAVWVPERHFVDFGGLYPNPSLLAAALAVTTRRVQLRAGSVVLPLHHPVRVAEEWAVVDNLSGGRAAISAASGWHPDDFVLAPDGPAGYPGRKDAMFAAIETIQRLWAGETIDVSRPDGSVRAVRTLPRPLQPELPVWVSAAGSVETFERAGAIGANVLTGVIGHRLSELGEKITAYRAARAAGGHDPAAGTVTAMVHTFLGPSDTEVRALVREPLIDYLGTFLRQHQGIEGGFGALDDDARAAMLDATFERYFQSLALLGTPDKCEALVEDLVDVGVDEIACLVDFGLSPDTVRDGLDHLDDLRNRYQSSEEPTDD</sequence>
<evidence type="ECO:0000256" key="1">
    <source>
        <dbReference type="SAM" id="MobiDB-lite"/>
    </source>
</evidence>
<dbReference type="InterPro" id="IPR050766">
    <property type="entry name" value="Bact_Lucif_Oxidored"/>
</dbReference>
<evidence type="ECO:0000313" key="4">
    <source>
        <dbReference type="Proteomes" id="UP000198906"/>
    </source>
</evidence>
<accession>A0A1C6SA78</accession>
<evidence type="ECO:0000313" key="3">
    <source>
        <dbReference type="EMBL" id="SCL26375.1"/>
    </source>
</evidence>
<name>A0A1C6SA78_9ACTN</name>
<dbReference type="InterPro" id="IPR024011">
    <property type="entry name" value="Biosynth_lucif-like_mOase_dom"/>
</dbReference>
<organism evidence="3 4">
    <name type="scientific">Micromonospora inyonensis</name>
    <dbReference type="NCBI Taxonomy" id="47866"/>
    <lineage>
        <taxon>Bacteria</taxon>
        <taxon>Bacillati</taxon>
        <taxon>Actinomycetota</taxon>
        <taxon>Actinomycetes</taxon>
        <taxon>Micromonosporales</taxon>
        <taxon>Micromonosporaceae</taxon>
        <taxon>Micromonospora</taxon>
    </lineage>
</organism>
<protein>
    <submittedName>
        <fullName evidence="3">Natural product biosynthesis luciferase-like monooxygenase domain-containing protein</fullName>
    </submittedName>
</protein>
<dbReference type="RefSeq" id="WP_091463631.1">
    <property type="nucleotide sequence ID" value="NZ_FMHU01000002.1"/>
</dbReference>
<dbReference type="PANTHER" id="PTHR30137">
    <property type="entry name" value="LUCIFERASE-LIKE MONOOXYGENASE"/>
    <property type="match status" value="1"/>
</dbReference>
<keyword evidence="3" id="KW-0560">Oxidoreductase</keyword>
<feature type="region of interest" description="Disordered" evidence="1">
    <location>
        <begin position="36"/>
        <end position="57"/>
    </location>
</feature>
<dbReference type="NCBIfam" id="TIGR04020">
    <property type="entry name" value="seco_metab_LLM"/>
    <property type="match status" value="1"/>
</dbReference>
<keyword evidence="4" id="KW-1185">Reference proteome</keyword>
<dbReference type="AlphaFoldDB" id="A0A1C6SA78"/>
<reference evidence="4" key="1">
    <citation type="submission" date="2016-06" db="EMBL/GenBank/DDBJ databases">
        <authorList>
            <person name="Varghese N."/>
        </authorList>
    </citation>
    <scope>NUCLEOTIDE SEQUENCE [LARGE SCALE GENOMIC DNA]</scope>
    <source>
        <strain evidence="4">DSM 46123</strain>
    </source>
</reference>
<dbReference type="GO" id="GO:0005829">
    <property type="term" value="C:cytosol"/>
    <property type="evidence" value="ECO:0007669"/>
    <property type="project" value="TreeGrafter"/>
</dbReference>
<feature type="domain" description="Luciferase-like" evidence="2">
    <location>
        <begin position="64"/>
        <end position="376"/>
    </location>
</feature>
<dbReference type="Proteomes" id="UP000198906">
    <property type="component" value="Unassembled WGS sequence"/>
</dbReference>
<evidence type="ECO:0000259" key="2">
    <source>
        <dbReference type="Pfam" id="PF00296"/>
    </source>
</evidence>
<dbReference type="PANTHER" id="PTHR30137:SF6">
    <property type="entry name" value="LUCIFERASE-LIKE MONOOXYGENASE"/>
    <property type="match status" value="1"/>
</dbReference>
<feature type="compositionally biased region" description="Low complexity" evidence="1">
    <location>
        <begin position="41"/>
        <end position="51"/>
    </location>
</feature>